<gene>
    <name evidence="2" type="ORF">TorRG33x02_002130</name>
</gene>
<feature type="compositionally biased region" description="Polar residues" evidence="1">
    <location>
        <begin position="23"/>
        <end position="51"/>
    </location>
</feature>
<evidence type="ECO:0000256" key="1">
    <source>
        <dbReference type="SAM" id="MobiDB-lite"/>
    </source>
</evidence>
<evidence type="ECO:0000313" key="2">
    <source>
        <dbReference type="EMBL" id="POO03909.1"/>
    </source>
</evidence>
<comment type="caution">
    <text evidence="2">The sequence shown here is derived from an EMBL/GenBank/DDBJ whole genome shotgun (WGS) entry which is preliminary data.</text>
</comment>
<evidence type="ECO:0000313" key="3">
    <source>
        <dbReference type="Proteomes" id="UP000237000"/>
    </source>
</evidence>
<dbReference type="AlphaFoldDB" id="A0A2P5G1L3"/>
<feature type="region of interest" description="Disordered" evidence="1">
    <location>
        <begin position="1"/>
        <end position="51"/>
    </location>
</feature>
<feature type="compositionally biased region" description="Basic and acidic residues" evidence="1">
    <location>
        <begin position="10"/>
        <end position="22"/>
    </location>
</feature>
<keyword evidence="3" id="KW-1185">Reference proteome</keyword>
<accession>A0A2P5G1L3</accession>
<dbReference type="InParanoid" id="A0A2P5G1L3"/>
<dbReference type="Proteomes" id="UP000237000">
    <property type="component" value="Unassembled WGS sequence"/>
</dbReference>
<reference evidence="3" key="1">
    <citation type="submission" date="2016-06" db="EMBL/GenBank/DDBJ databases">
        <title>Parallel loss of symbiosis genes in relatives of nitrogen-fixing non-legume Parasponia.</title>
        <authorList>
            <person name="Van Velzen R."/>
            <person name="Holmer R."/>
            <person name="Bu F."/>
            <person name="Rutten L."/>
            <person name="Van Zeijl A."/>
            <person name="Liu W."/>
            <person name="Santuari L."/>
            <person name="Cao Q."/>
            <person name="Sharma T."/>
            <person name="Shen D."/>
            <person name="Roswanjaya Y."/>
            <person name="Wardhani T."/>
            <person name="Kalhor M.S."/>
            <person name="Jansen J."/>
            <person name="Van den Hoogen J."/>
            <person name="Gungor B."/>
            <person name="Hartog M."/>
            <person name="Hontelez J."/>
            <person name="Verver J."/>
            <person name="Yang W.-C."/>
            <person name="Schijlen E."/>
            <person name="Repin R."/>
            <person name="Schilthuizen M."/>
            <person name="Schranz E."/>
            <person name="Heidstra R."/>
            <person name="Miyata K."/>
            <person name="Fedorova E."/>
            <person name="Kohlen W."/>
            <person name="Bisseling T."/>
            <person name="Smit S."/>
            <person name="Geurts R."/>
        </authorList>
    </citation>
    <scope>NUCLEOTIDE SEQUENCE [LARGE SCALE GENOMIC DNA]</scope>
    <source>
        <strain evidence="3">cv. RG33-2</strain>
    </source>
</reference>
<organism evidence="2 3">
    <name type="scientific">Trema orientale</name>
    <name type="common">Charcoal tree</name>
    <name type="synonym">Celtis orientalis</name>
    <dbReference type="NCBI Taxonomy" id="63057"/>
    <lineage>
        <taxon>Eukaryota</taxon>
        <taxon>Viridiplantae</taxon>
        <taxon>Streptophyta</taxon>
        <taxon>Embryophyta</taxon>
        <taxon>Tracheophyta</taxon>
        <taxon>Spermatophyta</taxon>
        <taxon>Magnoliopsida</taxon>
        <taxon>eudicotyledons</taxon>
        <taxon>Gunneridae</taxon>
        <taxon>Pentapetalae</taxon>
        <taxon>rosids</taxon>
        <taxon>fabids</taxon>
        <taxon>Rosales</taxon>
        <taxon>Cannabaceae</taxon>
        <taxon>Trema</taxon>
    </lineage>
</organism>
<proteinExistence type="predicted"/>
<sequence length="51" mass="5564">MLTTKSLVKLGKDESKSLESKIQKATQCSTLSHKDSTLPSKSSNTNIPFQP</sequence>
<protein>
    <submittedName>
        <fullName evidence="2">Uncharacterized protein</fullName>
    </submittedName>
</protein>
<name>A0A2P5G1L3_TREOI</name>
<dbReference type="OrthoDB" id="10534564at2759"/>
<dbReference type="EMBL" id="JXTC01000001">
    <property type="protein sequence ID" value="POO03909.1"/>
    <property type="molecule type" value="Genomic_DNA"/>
</dbReference>